<dbReference type="Pfam" id="PF13360">
    <property type="entry name" value="PQQ_2"/>
    <property type="match status" value="2"/>
</dbReference>
<protein>
    <submittedName>
        <fullName evidence="2">PQQ-binding-like beta-propeller repeat protein</fullName>
    </submittedName>
</protein>
<accession>A0ABR8L513</accession>
<dbReference type="EMBL" id="JACXRZ010000013">
    <property type="protein sequence ID" value="MBD3145316.1"/>
    <property type="molecule type" value="Genomic_DNA"/>
</dbReference>
<evidence type="ECO:0000259" key="1">
    <source>
        <dbReference type="Pfam" id="PF13360"/>
    </source>
</evidence>
<feature type="domain" description="Pyrrolo-quinoline quinone repeat" evidence="1">
    <location>
        <begin position="58"/>
        <end position="170"/>
    </location>
</feature>
<gene>
    <name evidence="2" type="ORF">IEQ31_19285</name>
</gene>
<dbReference type="InterPro" id="IPR002372">
    <property type="entry name" value="PQQ_rpt_dom"/>
</dbReference>
<dbReference type="InterPro" id="IPR015943">
    <property type="entry name" value="WD40/YVTN_repeat-like_dom_sf"/>
</dbReference>
<proteinExistence type="predicted"/>
<sequence length="329" mass="35809">MIGMTLWERQLHQRGSAFALAVAQDCIVVHERHTRLVCLNRHDGSVRWDIPIGTWPRGVVIAGDRCLCLAQGSDQLSCVDLMTGSLVWQVGLPRYAGHVVATEDTIIVGGWRGYTPMAGFNLDDGRPLWLTQHRTNTVLPLPWGGGVLMGSGTKAWLIDPRDGRELDRWRLPEPLADPDNRPAFTLIDPDRCLALCGPRSLVNIKLTSALADRLFQHDADLTASAAEFTGEVILLRERGAGYVAVNPENGSALWNVGVGQPLAEGVGRDDKGFVIISRGGVLFRLSSDGHVLERSSSAARVIALRDLGAGEVLMITKGTLRMIVIDRSS</sequence>
<evidence type="ECO:0000313" key="2">
    <source>
        <dbReference type="EMBL" id="MBD3145316.1"/>
    </source>
</evidence>
<name>A0ABR8L513_9ACTN</name>
<dbReference type="PANTHER" id="PTHR34512">
    <property type="entry name" value="CELL SURFACE PROTEIN"/>
    <property type="match status" value="1"/>
</dbReference>
<dbReference type="Proteomes" id="UP000653231">
    <property type="component" value="Unassembled WGS sequence"/>
</dbReference>
<dbReference type="InterPro" id="IPR011047">
    <property type="entry name" value="Quinoprotein_ADH-like_sf"/>
</dbReference>
<feature type="domain" description="Pyrrolo-quinoline quinone repeat" evidence="1">
    <location>
        <begin position="3"/>
        <end position="55"/>
    </location>
</feature>
<evidence type="ECO:0000313" key="3">
    <source>
        <dbReference type="Proteomes" id="UP000653231"/>
    </source>
</evidence>
<dbReference type="PANTHER" id="PTHR34512:SF30">
    <property type="entry name" value="OUTER MEMBRANE PROTEIN ASSEMBLY FACTOR BAMB"/>
    <property type="match status" value="1"/>
</dbReference>
<dbReference type="SUPFAM" id="SSF50998">
    <property type="entry name" value="Quinoprotein alcohol dehydrogenase-like"/>
    <property type="match status" value="1"/>
</dbReference>
<dbReference type="RefSeq" id="WP_191052750.1">
    <property type="nucleotide sequence ID" value="NZ_JACXRZ010000013.1"/>
</dbReference>
<reference evidence="2 3" key="1">
    <citation type="submission" date="2020-09" db="EMBL/GenBank/DDBJ databases">
        <title>Actinomycete isolated from the Camponotus japonicus Mayr.</title>
        <authorList>
            <person name="Gong X."/>
        </authorList>
    </citation>
    <scope>NUCLEOTIDE SEQUENCE [LARGE SCALE GENOMIC DNA]</scope>
    <source>
        <strain evidence="2 3">2C-HV3</strain>
    </source>
</reference>
<dbReference type="Gene3D" id="2.130.10.10">
    <property type="entry name" value="YVTN repeat-like/Quinoprotein amine dehydrogenase"/>
    <property type="match status" value="1"/>
</dbReference>
<comment type="caution">
    <text evidence="2">The sequence shown here is derived from an EMBL/GenBank/DDBJ whole genome shotgun (WGS) entry which is preliminary data.</text>
</comment>
<organism evidence="2 3">
    <name type="scientific">Microbispora bryophytorum subsp. camponoti</name>
    <dbReference type="NCBI Taxonomy" id="1677852"/>
    <lineage>
        <taxon>Bacteria</taxon>
        <taxon>Bacillati</taxon>
        <taxon>Actinomycetota</taxon>
        <taxon>Actinomycetes</taxon>
        <taxon>Streptosporangiales</taxon>
        <taxon>Streptosporangiaceae</taxon>
        <taxon>Microbispora</taxon>
    </lineage>
</organism>
<keyword evidence="3" id="KW-1185">Reference proteome</keyword>